<dbReference type="InParanoid" id="M1DJ70"/>
<reference evidence="2" key="1">
    <citation type="journal article" date="2011" name="Nature">
        <title>Genome sequence and analysis of the tuber crop potato.</title>
        <authorList>
            <consortium name="The Potato Genome Sequencing Consortium"/>
        </authorList>
    </citation>
    <scope>NUCLEOTIDE SEQUENCE [LARGE SCALE GENOMIC DNA]</scope>
    <source>
        <strain evidence="2">cv. DM1-3 516 R44</strain>
    </source>
</reference>
<proteinExistence type="predicted"/>
<dbReference type="AlphaFoldDB" id="M1DJ70"/>
<accession>M1DJ70</accession>
<evidence type="ECO:0000313" key="2">
    <source>
        <dbReference type="Proteomes" id="UP000011115"/>
    </source>
</evidence>
<evidence type="ECO:0000313" key="1">
    <source>
        <dbReference type="EnsemblPlants" id="PGSC0003DMT400089915"/>
    </source>
</evidence>
<dbReference type="HOGENOM" id="CLU_1430344_0_0_1"/>
<dbReference type="EnsemblPlants" id="PGSC0003DMT400089915">
    <property type="protein sequence ID" value="PGSC0003DMT400089915"/>
    <property type="gene ID" value="PGSC0003DMG400039486"/>
</dbReference>
<keyword evidence="2" id="KW-1185">Reference proteome</keyword>
<name>M1DJ70_SOLTU</name>
<organism evidence="1 2">
    <name type="scientific">Solanum tuberosum</name>
    <name type="common">Potato</name>
    <dbReference type="NCBI Taxonomy" id="4113"/>
    <lineage>
        <taxon>Eukaryota</taxon>
        <taxon>Viridiplantae</taxon>
        <taxon>Streptophyta</taxon>
        <taxon>Embryophyta</taxon>
        <taxon>Tracheophyta</taxon>
        <taxon>Spermatophyta</taxon>
        <taxon>Magnoliopsida</taxon>
        <taxon>eudicotyledons</taxon>
        <taxon>Gunneridae</taxon>
        <taxon>Pentapetalae</taxon>
        <taxon>asterids</taxon>
        <taxon>lamiids</taxon>
        <taxon>Solanales</taxon>
        <taxon>Solanaceae</taxon>
        <taxon>Solanoideae</taxon>
        <taxon>Solaneae</taxon>
        <taxon>Solanum</taxon>
    </lineage>
</organism>
<dbReference type="PaxDb" id="4113-PGSC0003DMT400089915"/>
<dbReference type="Proteomes" id="UP000011115">
    <property type="component" value="Unassembled WGS sequence"/>
</dbReference>
<dbReference type="Gramene" id="PGSC0003DMT400089915">
    <property type="protein sequence ID" value="PGSC0003DMT400089915"/>
    <property type="gene ID" value="PGSC0003DMG400039486"/>
</dbReference>
<sequence>MFLVEQGVEDLDITTTRANARRNEEDNEEQEVPLQAPSQALIDPLLENATHAEFRVRDFARMNPPEFYDSKVEEDPQRFIDEVYKICVAADHSASLVEIADLLGDSPFGVVHRRLAPAFTIVVLWVIGRHGTALQNFVVIHRLLPFSADLIVSFRAQHTGTKGKVRPFSESPTVLDDPHAFISSFFLAFL</sequence>
<protein>
    <submittedName>
        <fullName evidence="1">Gag-pol polyprotein</fullName>
    </submittedName>
</protein>
<reference evidence="1" key="2">
    <citation type="submission" date="2015-06" db="UniProtKB">
        <authorList>
            <consortium name="EnsemblPlants"/>
        </authorList>
    </citation>
    <scope>IDENTIFICATION</scope>
    <source>
        <strain evidence="1">DM1-3 516 R44</strain>
    </source>
</reference>